<comment type="pathway">
    <text evidence="4">Glycan metabolism; cellulose degradation.</text>
</comment>
<feature type="chain" id="PRO_5041950024" description="beta-glucosidase" evidence="5">
    <location>
        <begin position="23"/>
        <end position="786"/>
    </location>
</feature>
<evidence type="ECO:0000313" key="8">
    <source>
        <dbReference type="Proteomes" id="UP001209540"/>
    </source>
</evidence>
<dbReference type="InterPro" id="IPR026891">
    <property type="entry name" value="Fn3-like"/>
</dbReference>
<dbReference type="GO" id="GO:0009251">
    <property type="term" value="P:glucan catabolic process"/>
    <property type="evidence" value="ECO:0007669"/>
    <property type="project" value="TreeGrafter"/>
</dbReference>
<dbReference type="FunFam" id="2.60.40.10:FF:000495">
    <property type="entry name" value="Periplasmic beta-glucosidase"/>
    <property type="match status" value="1"/>
</dbReference>
<dbReference type="Pfam" id="PF00933">
    <property type="entry name" value="Glyco_hydro_3"/>
    <property type="match status" value="1"/>
</dbReference>
<dbReference type="PANTHER" id="PTHR30620:SF117">
    <property type="entry name" value="BETA-1,4-XYLOSIDASE (EUROFUNG)"/>
    <property type="match status" value="1"/>
</dbReference>
<dbReference type="PROSITE" id="PS00775">
    <property type="entry name" value="GLYCOSYL_HYDROL_F3"/>
    <property type="match status" value="1"/>
</dbReference>
<feature type="domain" description="Fibronectin type III-like" evidence="6">
    <location>
        <begin position="705"/>
        <end position="774"/>
    </location>
</feature>
<reference evidence="7" key="2">
    <citation type="submission" date="2023-02" db="EMBL/GenBank/DDBJ databases">
        <authorList>
            <consortium name="DOE Joint Genome Institute"/>
            <person name="Mondo S.J."/>
            <person name="Chang Y."/>
            <person name="Wang Y."/>
            <person name="Ahrendt S."/>
            <person name="Andreopoulos W."/>
            <person name="Barry K."/>
            <person name="Beard J."/>
            <person name="Benny G.L."/>
            <person name="Blankenship S."/>
            <person name="Bonito G."/>
            <person name="Cuomo C."/>
            <person name="Desiro A."/>
            <person name="Gervers K.A."/>
            <person name="Hundley H."/>
            <person name="Kuo A."/>
            <person name="LaButti K."/>
            <person name="Lang B.F."/>
            <person name="Lipzen A."/>
            <person name="O'Donnell K."/>
            <person name="Pangilinan J."/>
            <person name="Reynolds N."/>
            <person name="Sandor L."/>
            <person name="Smith M.W."/>
            <person name="Tsang A."/>
            <person name="Grigoriev I.V."/>
            <person name="Stajich J.E."/>
            <person name="Spatafora J.W."/>
        </authorList>
    </citation>
    <scope>NUCLEOTIDE SEQUENCE</scope>
    <source>
        <strain evidence="7">RSA 2281</strain>
    </source>
</reference>
<organism evidence="7 8">
    <name type="scientific">Phascolomyces articulosus</name>
    <dbReference type="NCBI Taxonomy" id="60185"/>
    <lineage>
        <taxon>Eukaryota</taxon>
        <taxon>Fungi</taxon>
        <taxon>Fungi incertae sedis</taxon>
        <taxon>Mucoromycota</taxon>
        <taxon>Mucoromycotina</taxon>
        <taxon>Mucoromycetes</taxon>
        <taxon>Mucorales</taxon>
        <taxon>Lichtheimiaceae</taxon>
        <taxon>Phascolomyces</taxon>
    </lineage>
</organism>
<dbReference type="SMART" id="SM01217">
    <property type="entry name" value="Fn3_like"/>
    <property type="match status" value="1"/>
</dbReference>
<dbReference type="SUPFAM" id="SSF52279">
    <property type="entry name" value="Beta-D-glucan exohydrolase, C-terminal domain"/>
    <property type="match status" value="1"/>
</dbReference>
<dbReference type="InterPro" id="IPR002772">
    <property type="entry name" value="Glyco_hydro_3_C"/>
</dbReference>
<dbReference type="InterPro" id="IPR013783">
    <property type="entry name" value="Ig-like_fold"/>
</dbReference>
<dbReference type="Gene3D" id="3.40.50.1700">
    <property type="entry name" value="Glycoside hydrolase family 3 C-terminal domain"/>
    <property type="match status" value="1"/>
</dbReference>
<sequence>MLVTGAIKLLACAITFSSLAKAIPVAEKRDDDSPVYLDPSADIEARVEDLLGRMNLEEKMYQLMQGNIENMIDDDMQLNATALKPWGTTFAANMNREPLVRLVNETQAWMINDNRLGIPTIMQSEGVHGYIDVNATLFTTGIGMGCTFNPDLIHKVGDVVGTESAGIGIHNIFAPVLDLAREPRFGRIEEGYGEDTHLTGEMGKAFVEGLQGEPRPGAPETAKHRIAAMVKHFVGFGSPMGGLNIAPVVGGERDMRTIYLPSFKRAIVDGGALSIMSAYHAYDGVPSAIDRHTLTEVLREEWGFRGFVISDSGAIANLCDVHYVCDKDILDPAAAILPLNAGNDIEMGGRPMHFQNIVEQVEQGNLDLSVVDEAVRRTLRVKFLLGLFEVPYGSSNYNDTIHTQDHVDVALQVDEEAIVLLENDGTLPLNENKIDSVAVIGPQAAVMQYGVYVPHGAFDRGVTPLQGITDLVGDKVKLRYAEGCKLWSNDQSGFKEAVKAAKKSDVAVVMVGTWTRDQTELWQGLNATTGEHIDQNDLGLVGAQLDLVKAIQATGKPTVVVYITGKPTAEPWIKDNVNAIVNAFYPGETSGTAIANILFGKTNPSGKLSVSFPTYVGSLPAYYNFPKSGRPISPGKIYPNGTMQFGQQYTLGTAEPLWYFGHGLSYTTFEYKSVELSKSEIKQDEKDDIIVTVTVENTGDRDGKEVVQVYVDDVVASVVVPNKALKGFAKVNIPAGESVTVDIPIRLEELEVWAMDNKFVLEKGDFVFYVGGSYAEPSLNTTLTVA</sequence>
<keyword evidence="4" id="KW-0119">Carbohydrate metabolism</keyword>
<keyword evidence="2 4" id="KW-0378">Hydrolase</keyword>
<evidence type="ECO:0000259" key="6">
    <source>
        <dbReference type="SMART" id="SM01217"/>
    </source>
</evidence>
<evidence type="ECO:0000313" key="7">
    <source>
        <dbReference type="EMBL" id="KAI9249415.1"/>
    </source>
</evidence>
<keyword evidence="4" id="KW-0624">Polysaccharide degradation</keyword>
<evidence type="ECO:0000256" key="4">
    <source>
        <dbReference type="RuleBase" id="RU361161"/>
    </source>
</evidence>
<accession>A0AAD5JQW6</accession>
<evidence type="ECO:0000256" key="2">
    <source>
        <dbReference type="ARBA" id="ARBA00022801"/>
    </source>
</evidence>
<dbReference type="InterPro" id="IPR036881">
    <property type="entry name" value="Glyco_hydro_3_C_sf"/>
</dbReference>
<dbReference type="InterPro" id="IPR017853">
    <property type="entry name" value="GH"/>
</dbReference>
<feature type="signal peptide" evidence="5">
    <location>
        <begin position="1"/>
        <end position="22"/>
    </location>
</feature>
<keyword evidence="3 4" id="KW-0326">Glycosidase</keyword>
<keyword evidence="8" id="KW-1185">Reference proteome</keyword>
<gene>
    <name evidence="7" type="ORF">BDA99DRAFT_470083</name>
</gene>
<keyword evidence="5" id="KW-0732">Signal</keyword>
<dbReference type="AlphaFoldDB" id="A0AAD5JQW6"/>
<comment type="catalytic activity">
    <reaction evidence="4">
        <text>Hydrolysis of terminal, non-reducing beta-D-glucosyl residues with release of beta-D-glucose.</text>
        <dbReference type="EC" id="3.2.1.21"/>
    </reaction>
</comment>
<dbReference type="EMBL" id="JAIXMP010000035">
    <property type="protein sequence ID" value="KAI9249415.1"/>
    <property type="molecule type" value="Genomic_DNA"/>
</dbReference>
<dbReference type="PANTHER" id="PTHR30620">
    <property type="entry name" value="PERIPLASMIC BETA-GLUCOSIDASE-RELATED"/>
    <property type="match status" value="1"/>
</dbReference>
<protein>
    <recommendedName>
        <fullName evidence="4">beta-glucosidase</fullName>
        <ecNumber evidence="4">3.2.1.21</ecNumber>
    </recommendedName>
</protein>
<dbReference type="FunFam" id="3.40.50.1700:FF:000009">
    <property type="entry name" value="Periplasmic beta-glucosidase"/>
    <property type="match status" value="1"/>
</dbReference>
<dbReference type="InterPro" id="IPR019800">
    <property type="entry name" value="Glyco_hydro_3_AS"/>
</dbReference>
<dbReference type="Gene3D" id="2.60.40.10">
    <property type="entry name" value="Immunoglobulins"/>
    <property type="match status" value="1"/>
</dbReference>
<dbReference type="Gene3D" id="3.20.20.300">
    <property type="entry name" value="Glycoside hydrolase, family 3, N-terminal domain"/>
    <property type="match status" value="1"/>
</dbReference>
<name>A0AAD5JQW6_9FUNG</name>
<dbReference type="Proteomes" id="UP001209540">
    <property type="component" value="Unassembled WGS sequence"/>
</dbReference>
<dbReference type="PRINTS" id="PR00133">
    <property type="entry name" value="GLHYDRLASE3"/>
</dbReference>
<dbReference type="GO" id="GO:0008422">
    <property type="term" value="F:beta-glucosidase activity"/>
    <property type="evidence" value="ECO:0007669"/>
    <property type="project" value="UniProtKB-EC"/>
</dbReference>
<dbReference type="EC" id="3.2.1.21" evidence="4"/>
<evidence type="ECO:0000256" key="1">
    <source>
        <dbReference type="ARBA" id="ARBA00005336"/>
    </source>
</evidence>
<dbReference type="SUPFAM" id="SSF51445">
    <property type="entry name" value="(Trans)glycosidases"/>
    <property type="match status" value="1"/>
</dbReference>
<dbReference type="InterPro" id="IPR051915">
    <property type="entry name" value="Cellulose_Degrad_GH3"/>
</dbReference>
<dbReference type="InterPro" id="IPR001764">
    <property type="entry name" value="Glyco_hydro_3_N"/>
</dbReference>
<comment type="similarity">
    <text evidence="1 4">Belongs to the glycosyl hydrolase 3 family.</text>
</comment>
<evidence type="ECO:0000256" key="3">
    <source>
        <dbReference type="ARBA" id="ARBA00023295"/>
    </source>
</evidence>
<proteinExistence type="inferred from homology"/>
<reference evidence="7" key="1">
    <citation type="journal article" date="2022" name="IScience">
        <title>Evolution of zygomycete secretomes and the origins of terrestrial fungal ecologies.</title>
        <authorList>
            <person name="Chang Y."/>
            <person name="Wang Y."/>
            <person name="Mondo S."/>
            <person name="Ahrendt S."/>
            <person name="Andreopoulos W."/>
            <person name="Barry K."/>
            <person name="Beard J."/>
            <person name="Benny G.L."/>
            <person name="Blankenship S."/>
            <person name="Bonito G."/>
            <person name="Cuomo C."/>
            <person name="Desiro A."/>
            <person name="Gervers K.A."/>
            <person name="Hundley H."/>
            <person name="Kuo A."/>
            <person name="LaButti K."/>
            <person name="Lang B.F."/>
            <person name="Lipzen A."/>
            <person name="O'Donnell K."/>
            <person name="Pangilinan J."/>
            <person name="Reynolds N."/>
            <person name="Sandor L."/>
            <person name="Smith M.E."/>
            <person name="Tsang A."/>
            <person name="Grigoriev I.V."/>
            <person name="Stajich J.E."/>
            <person name="Spatafora J.W."/>
        </authorList>
    </citation>
    <scope>NUCLEOTIDE SEQUENCE</scope>
    <source>
        <strain evidence="7">RSA 2281</strain>
    </source>
</reference>
<evidence type="ECO:0000256" key="5">
    <source>
        <dbReference type="SAM" id="SignalP"/>
    </source>
</evidence>
<dbReference type="Pfam" id="PF01915">
    <property type="entry name" value="Glyco_hydro_3_C"/>
    <property type="match status" value="1"/>
</dbReference>
<dbReference type="InterPro" id="IPR036962">
    <property type="entry name" value="Glyco_hydro_3_N_sf"/>
</dbReference>
<dbReference type="Pfam" id="PF14310">
    <property type="entry name" value="Fn3-like"/>
    <property type="match status" value="1"/>
</dbReference>
<comment type="caution">
    <text evidence="7">The sequence shown here is derived from an EMBL/GenBank/DDBJ whole genome shotgun (WGS) entry which is preliminary data.</text>
</comment>